<evidence type="ECO:0000313" key="2">
    <source>
        <dbReference type="EMBL" id="MFC3228787.1"/>
    </source>
</evidence>
<gene>
    <name evidence="2" type="ORF">ACFOGJ_16200</name>
</gene>
<comment type="caution">
    <text evidence="2">The sequence shown here is derived from an EMBL/GenBank/DDBJ whole genome shotgun (WGS) entry which is preliminary data.</text>
</comment>
<evidence type="ECO:0000313" key="3">
    <source>
        <dbReference type="Proteomes" id="UP001595528"/>
    </source>
</evidence>
<protein>
    <submittedName>
        <fullName evidence="2">6-hydroxymethylpterin diphosphokinase MptE-like protein</fullName>
    </submittedName>
</protein>
<dbReference type="RefSeq" id="WP_379902232.1">
    <property type="nucleotide sequence ID" value="NZ_JBHRTR010000028.1"/>
</dbReference>
<sequence length="562" mass="63378">MTEGKGEGATSPPTFTYDMSMAPASFDFVTWLGVCSTAAQGPWDLQVLPGPNQGFRQDDLPPQDIEMRRQFFDNVMLPAIRMFPVRHLSVYPADPLPRTMPNYMVSDLQQAKPIVGLTVPEWALRTVRTVYSEPFVTITTREASHWSIRNSNMEEWRKVAKAMEAKGFRVVWLRDAEKEIGPGFSVIMRAALYECAHMNFGVSNGPMMLAYLNPKARYIVSKIIADTPVTSQQWMSRLGLAYGDDWPWSLPGQKLLWTEDRADSVLKTYDEVRGDYPKGAFPAWMPDALFRSRVNVGKDGLRERVAANLERTDVSWIGPEFRLPETVLIVGGAPSVADNLRDIRARQKRGAAVIALSGAHDWLISKRIVPDYMMMLDARPGNADFVQKPHARVRYLIASQCDDQVFKTLAEKGVPPDRIVMWHVYDPDIVDIYEGKVGESRPFLLIGGGNTVGLRAMYFAPQFGARTLHIYGMDSSYREKANHAFAQPLNDGEEQMEFIAGKKAFICAPWMAKQAEDYQHQLVGLWQTGVSVHVHGDGLIPHIHREMCRKRKSIDEEKARAA</sequence>
<feature type="domain" description="6-hydroxymethylpterin diphosphokinase MptE-like" evidence="1">
    <location>
        <begin position="324"/>
        <end position="479"/>
    </location>
</feature>
<accession>A0ABV7L2G2</accession>
<reference evidence="3" key="1">
    <citation type="journal article" date="2019" name="Int. J. Syst. Evol. Microbiol.">
        <title>The Global Catalogue of Microorganisms (GCM) 10K type strain sequencing project: providing services to taxonomists for standard genome sequencing and annotation.</title>
        <authorList>
            <consortium name="The Broad Institute Genomics Platform"/>
            <consortium name="The Broad Institute Genome Sequencing Center for Infectious Disease"/>
            <person name="Wu L."/>
            <person name="Ma J."/>
        </authorList>
    </citation>
    <scope>NUCLEOTIDE SEQUENCE [LARGE SCALE GENOMIC DNA]</scope>
    <source>
        <strain evidence="3">KCTC 42964</strain>
    </source>
</reference>
<evidence type="ECO:0000259" key="1">
    <source>
        <dbReference type="Pfam" id="PF01973"/>
    </source>
</evidence>
<organism evidence="2 3">
    <name type="scientific">Marinibaculum pumilum</name>
    <dbReference type="NCBI Taxonomy" id="1766165"/>
    <lineage>
        <taxon>Bacteria</taxon>
        <taxon>Pseudomonadati</taxon>
        <taxon>Pseudomonadota</taxon>
        <taxon>Alphaproteobacteria</taxon>
        <taxon>Rhodospirillales</taxon>
        <taxon>Rhodospirillaceae</taxon>
        <taxon>Marinibaculum</taxon>
    </lineage>
</organism>
<dbReference type="EMBL" id="JBHRTR010000028">
    <property type="protein sequence ID" value="MFC3228787.1"/>
    <property type="molecule type" value="Genomic_DNA"/>
</dbReference>
<name>A0ABV7L2G2_9PROT</name>
<dbReference type="Pfam" id="PF01973">
    <property type="entry name" value="MptE-like"/>
    <property type="match status" value="1"/>
</dbReference>
<proteinExistence type="predicted"/>
<dbReference type="InterPro" id="IPR002826">
    <property type="entry name" value="MptE-like"/>
</dbReference>
<dbReference type="Proteomes" id="UP001595528">
    <property type="component" value="Unassembled WGS sequence"/>
</dbReference>
<keyword evidence="3" id="KW-1185">Reference proteome</keyword>